<dbReference type="PROSITE" id="PS50110">
    <property type="entry name" value="RESPONSE_REGULATORY"/>
    <property type="match status" value="2"/>
</dbReference>
<dbReference type="Proteomes" id="UP000295131">
    <property type="component" value="Unassembled WGS sequence"/>
</dbReference>
<dbReference type="InterPro" id="IPR011006">
    <property type="entry name" value="CheY-like_superfamily"/>
</dbReference>
<keyword evidence="3" id="KW-0597">Phosphoprotein</keyword>
<dbReference type="Gene3D" id="3.40.50.2300">
    <property type="match status" value="2"/>
</dbReference>
<dbReference type="InterPro" id="IPR000160">
    <property type="entry name" value="GGDEF_dom"/>
</dbReference>
<dbReference type="GO" id="GO:0043709">
    <property type="term" value="P:cell adhesion involved in single-species biofilm formation"/>
    <property type="evidence" value="ECO:0007669"/>
    <property type="project" value="TreeGrafter"/>
</dbReference>
<organism evidence="6 7">
    <name type="scientific">Pseudohoeflea suaedae</name>
    <dbReference type="NCBI Taxonomy" id="877384"/>
    <lineage>
        <taxon>Bacteria</taxon>
        <taxon>Pseudomonadati</taxon>
        <taxon>Pseudomonadota</taxon>
        <taxon>Alphaproteobacteria</taxon>
        <taxon>Hyphomicrobiales</taxon>
        <taxon>Rhizobiaceae</taxon>
        <taxon>Pseudohoeflea</taxon>
    </lineage>
</organism>
<dbReference type="GO" id="GO:0052621">
    <property type="term" value="F:diguanylate cyclase activity"/>
    <property type="evidence" value="ECO:0007669"/>
    <property type="project" value="UniProtKB-EC"/>
</dbReference>
<evidence type="ECO:0000259" key="4">
    <source>
        <dbReference type="PROSITE" id="PS50110"/>
    </source>
</evidence>
<feature type="modified residue" description="4-aspartylphosphate" evidence="3">
    <location>
        <position position="199"/>
    </location>
</feature>
<feature type="domain" description="Response regulatory" evidence="4">
    <location>
        <begin position="26"/>
        <end position="141"/>
    </location>
</feature>
<dbReference type="SUPFAM" id="SSF52172">
    <property type="entry name" value="CheY-like"/>
    <property type="match status" value="2"/>
</dbReference>
<protein>
    <recommendedName>
        <fullName evidence="1">diguanylate cyclase</fullName>
        <ecNumber evidence="1">2.7.7.65</ecNumber>
    </recommendedName>
</protein>
<dbReference type="GO" id="GO:0005886">
    <property type="term" value="C:plasma membrane"/>
    <property type="evidence" value="ECO:0007669"/>
    <property type="project" value="TreeGrafter"/>
</dbReference>
<dbReference type="Gene3D" id="3.30.70.270">
    <property type="match status" value="1"/>
</dbReference>
<dbReference type="PROSITE" id="PS50887">
    <property type="entry name" value="GGDEF"/>
    <property type="match status" value="1"/>
</dbReference>
<reference evidence="6 7" key="1">
    <citation type="journal article" date="2013" name="Int. J. Syst. Evol. Microbiol.">
        <title>Hoeflea suaedae sp. nov., an endophytic bacterium isolated from the root of the halophyte Suaeda maritima.</title>
        <authorList>
            <person name="Chung E.J."/>
            <person name="Park J.A."/>
            <person name="Pramanik P."/>
            <person name="Bibi F."/>
            <person name="Jeon C.O."/>
            <person name="Chung Y.R."/>
        </authorList>
    </citation>
    <scope>NUCLEOTIDE SEQUENCE [LARGE SCALE GENOMIC DNA]</scope>
    <source>
        <strain evidence="6 7">YC6898</strain>
    </source>
</reference>
<dbReference type="OrthoDB" id="9812260at2"/>
<evidence type="ECO:0000313" key="6">
    <source>
        <dbReference type="EMBL" id="TDH35767.1"/>
    </source>
</evidence>
<dbReference type="InterPro" id="IPR043128">
    <property type="entry name" value="Rev_trsase/Diguanyl_cyclase"/>
</dbReference>
<name>A0A4R5PJC9_9HYPH</name>
<evidence type="ECO:0000259" key="5">
    <source>
        <dbReference type="PROSITE" id="PS50887"/>
    </source>
</evidence>
<dbReference type="EMBL" id="SMSI01000002">
    <property type="protein sequence ID" value="TDH35767.1"/>
    <property type="molecule type" value="Genomic_DNA"/>
</dbReference>
<dbReference type="AlphaFoldDB" id="A0A4R5PJC9"/>
<comment type="catalytic activity">
    <reaction evidence="2">
        <text>2 GTP = 3',3'-c-di-GMP + 2 diphosphate</text>
        <dbReference type="Rhea" id="RHEA:24898"/>
        <dbReference type="ChEBI" id="CHEBI:33019"/>
        <dbReference type="ChEBI" id="CHEBI:37565"/>
        <dbReference type="ChEBI" id="CHEBI:58805"/>
        <dbReference type="EC" id="2.7.7.65"/>
    </reaction>
</comment>
<dbReference type="InterPro" id="IPR001789">
    <property type="entry name" value="Sig_transdc_resp-reg_receiver"/>
</dbReference>
<dbReference type="InterPro" id="IPR029787">
    <property type="entry name" value="Nucleotide_cyclase"/>
</dbReference>
<comment type="caution">
    <text evidence="6">The sequence shown here is derived from an EMBL/GenBank/DDBJ whole genome shotgun (WGS) entry which is preliminary data.</text>
</comment>
<dbReference type="SMART" id="SM00448">
    <property type="entry name" value="REC"/>
    <property type="match status" value="2"/>
</dbReference>
<dbReference type="FunFam" id="3.30.70.270:FF:000001">
    <property type="entry name" value="Diguanylate cyclase domain protein"/>
    <property type="match status" value="1"/>
</dbReference>
<dbReference type="PANTHER" id="PTHR45138">
    <property type="entry name" value="REGULATORY COMPONENTS OF SENSORY TRANSDUCTION SYSTEM"/>
    <property type="match status" value="1"/>
</dbReference>
<dbReference type="SUPFAM" id="SSF55073">
    <property type="entry name" value="Nucleotide cyclase"/>
    <property type="match status" value="1"/>
</dbReference>
<dbReference type="PANTHER" id="PTHR45138:SF9">
    <property type="entry name" value="DIGUANYLATE CYCLASE DGCM-RELATED"/>
    <property type="match status" value="1"/>
</dbReference>
<dbReference type="CDD" id="cd01949">
    <property type="entry name" value="GGDEF"/>
    <property type="match status" value="1"/>
</dbReference>
<sequence length="451" mass="50492">MREEDVVSARKIKRTGRVTDQLVGRKVLLVEDSKTYVAALAVRLDTHYGIEVVACSSMDDLRRTLAYGCSDYSVAIADLNQPGGPHGEALDLLIAHDVPPIVFTGSFDEATRNEMLAKQIADYVLKDGPSALDNVISSVVRLMSNREVRVLVVDDMRSTRELLARHLKKQLFRITKATSAEMALKELSLRPDIELAVVDYEMPGMNGVEFVRNVRRNSAYDGIRIIGVSSAERSDLMMEYLKAGANDYVRRPFDDEEFRLRVAQNVATLFHVRQLRDKAARDYLTGLYNRRHFFEVGPRLVAAGHDPEESVPMSMAVMDIDNFKLLNDTYGHEIGDEVLKEVSNRLMDACGEKHLLARLGGEEFGVLVRGLDPMGARAFCEELRRCISRESILTDDGPLNVTVSIGLAEVAEMEAFDNYLNAADQLLYMAKDAGRNRVVAERDLNHHEDVA</sequence>
<proteinExistence type="predicted"/>
<keyword evidence="7" id="KW-1185">Reference proteome</keyword>
<dbReference type="EC" id="2.7.7.65" evidence="1"/>
<dbReference type="InterPro" id="IPR050469">
    <property type="entry name" value="Diguanylate_Cyclase"/>
</dbReference>
<dbReference type="Pfam" id="PF00072">
    <property type="entry name" value="Response_reg"/>
    <property type="match status" value="1"/>
</dbReference>
<evidence type="ECO:0000256" key="3">
    <source>
        <dbReference type="PROSITE-ProRule" id="PRU00169"/>
    </source>
</evidence>
<dbReference type="Pfam" id="PF00990">
    <property type="entry name" value="GGDEF"/>
    <property type="match status" value="1"/>
</dbReference>
<feature type="domain" description="Response regulatory" evidence="4">
    <location>
        <begin position="149"/>
        <end position="266"/>
    </location>
</feature>
<dbReference type="GO" id="GO:1902201">
    <property type="term" value="P:negative regulation of bacterial-type flagellum-dependent cell motility"/>
    <property type="evidence" value="ECO:0007669"/>
    <property type="project" value="TreeGrafter"/>
</dbReference>
<evidence type="ECO:0000313" key="7">
    <source>
        <dbReference type="Proteomes" id="UP000295131"/>
    </source>
</evidence>
<evidence type="ECO:0000256" key="2">
    <source>
        <dbReference type="ARBA" id="ARBA00034247"/>
    </source>
</evidence>
<gene>
    <name evidence="6" type="ORF">E2A64_10585</name>
</gene>
<dbReference type="SMART" id="SM00267">
    <property type="entry name" value="GGDEF"/>
    <property type="match status" value="1"/>
</dbReference>
<evidence type="ECO:0000256" key="1">
    <source>
        <dbReference type="ARBA" id="ARBA00012528"/>
    </source>
</evidence>
<dbReference type="GO" id="GO:0000160">
    <property type="term" value="P:phosphorelay signal transduction system"/>
    <property type="evidence" value="ECO:0007669"/>
    <property type="project" value="InterPro"/>
</dbReference>
<feature type="modified residue" description="4-aspartylphosphate" evidence="3">
    <location>
        <position position="78"/>
    </location>
</feature>
<accession>A0A4R5PJC9</accession>
<feature type="domain" description="GGDEF" evidence="5">
    <location>
        <begin position="311"/>
        <end position="443"/>
    </location>
</feature>
<dbReference type="NCBIfam" id="TIGR00254">
    <property type="entry name" value="GGDEF"/>
    <property type="match status" value="1"/>
</dbReference>